<dbReference type="Proteomes" id="UP001489004">
    <property type="component" value="Unassembled WGS sequence"/>
</dbReference>
<accession>A0AAW1R5P4</accession>
<dbReference type="AlphaFoldDB" id="A0AAW1R5P4"/>
<evidence type="ECO:0000313" key="2">
    <source>
        <dbReference type="EMBL" id="KAK9828957.1"/>
    </source>
</evidence>
<dbReference type="InterPro" id="IPR007434">
    <property type="entry name" value="FemAB-like"/>
</dbReference>
<evidence type="ECO:0000256" key="1">
    <source>
        <dbReference type="SAM" id="MobiDB-lite"/>
    </source>
</evidence>
<dbReference type="EMBL" id="JALJOR010000001">
    <property type="protein sequence ID" value="KAK9828957.1"/>
    <property type="molecule type" value="Genomic_DNA"/>
</dbReference>
<keyword evidence="3" id="KW-1185">Reference proteome</keyword>
<dbReference type="Gene3D" id="3.40.630.30">
    <property type="match status" value="1"/>
</dbReference>
<sequence length="517" mass="57873">MHALSGSRPAVYPAGPSGLRFWPRPALCQTCLNVQPKGPAGPTRQSPLPGSVVVRSLAEDDASPVGTAFASRLGTFLQPYIAQEQVVTRLDLKAQVISSIYQVSQEEWDACATGSGELNPFLLWSFLKALEDSQSAVREQGWLPQHVLVRNETTNELLGCCPMFLKLHSYGEYVFDHGWASAAARMGMPYYPKLQSCVPFTPVTGQRMMVKAGPHSTAIRKAMAETLIGIADELQVSGLHVTFNTEEEWAQAGALGYLQRTGIQYHWENRGYHVFDDFLMELKQSKRKNIRQERKGVANAGLRMQRLTGDDLKAKHWDAFFKFYRNTTDRKWGQPYLTREFFHQLGETMPDRVMLVVAEESGGGPLVAGALNLIGSEALYGRNWGCGHGPTIKHLHFELCYYQAIEAAIELGLARVEAGAQGEHKIQRGYLPSLTYSSHYIRNEVLRDAIDKALRRERMQIAYTLEALTQQASPFKDDSLRLMPDHAAGRHPRTRLQRPANWTSGPLMRMDSGQGIR</sequence>
<feature type="region of interest" description="Disordered" evidence="1">
    <location>
        <begin position="484"/>
        <end position="517"/>
    </location>
</feature>
<dbReference type="PANTHER" id="PTHR47017:SF1">
    <property type="entry name" value="ACYL-COA"/>
    <property type="match status" value="1"/>
</dbReference>
<proteinExistence type="predicted"/>
<dbReference type="Pfam" id="PF04339">
    <property type="entry name" value="FemAB_like"/>
    <property type="match status" value="1"/>
</dbReference>
<dbReference type="PANTHER" id="PTHR47017">
    <property type="entry name" value="ACYL-COA"/>
    <property type="match status" value="1"/>
</dbReference>
<dbReference type="SUPFAM" id="SSF55729">
    <property type="entry name" value="Acyl-CoA N-acyltransferases (Nat)"/>
    <property type="match status" value="1"/>
</dbReference>
<gene>
    <name evidence="2" type="ORF">WJX72_003039</name>
</gene>
<organism evidence="2 3">
    <name type="scientific">[Myrmecia] bisecta</name>
    <dbReference type="NCBI Taxonomy" id="41462"/>
    <lineage>
        <taxon>Eukaryota</taxon>
        <taxon>Viridiplantae</taxon>
        <taxon>Chlorophyta</taxon>
        <taxon>core chlorophytes</taxon>
        <taxon>Trebouxiophyceae</taxon>
        <taxon>Trebouxiales</taxon>
        <taxon>Trebouxiaceae</taxon>
        <taxon>Myrmecia</taxon>
    </lineage>
</organism>
<reference evidence="2 3" key="1">
    <citation type="journal article" date="2024" name="Nat. Commun.">
        <title>Phylogenomics reveals the evolutionary origins of lichenization in chlorophyte algae.</title>
        <authorList>
            <person name="Puginier C."/>
            <person name="Libourel C."/>
            <person name="Otte J."/>
            <person name="Skaloud P."/>
            <person name="Haon M."/>
            <person name="Grisel S."/>
            <person name="Petersen M."/>
            <person name="Berrin J.G."/>
            <person name="Delaux P.M."/>
            <person name="Dal Grande F."/>
            <person name="Keller J."/>
        </authorList>
    </citation>
    <scope>NUCLEOTIDE SEQUENCE [LARGE SCALE GENOMIC DNA]</scope>
    <source>
        <strain evidence="2 3">SAG 2043</strain>
    </source>
</reference>
<comment type="caution">
    <text evidence="2">The sequence shown here is derived from an EMBL/GenBank/DDBJ whole genome shotgun (WGS) entry which is preliminary data.</text>
</comment>
<name>A0AAW1R5P4_9CHLO</name>
<dbReference type="InterPro" id="IPR016181">
    <property type="entry name" value="Acyl_CoA_acyltransferase"/>
</dbReference>
<evidence type="ECO:0008006" key="4">
    <source>
        <dbReference type="Google" id="ProtNLM"/>
    </source>
</evidence>
<protein>
    <recommendedName>
        <fullName evidence="4">GNAT family N-acetyltransferase</fullName>
    </recommendedName>
</protein>
<evidence type="ECO:0000313" key="3">
    <source>
        <dbReference type="Proteomes" id="UP001489004"/>
    </source>
</evidence>